<keyword evidence="6 8" id="KW-0472">Membrane</keyword>
<proteinExistence type="inferred from homology"/>
<accession>A0A1I0X277</accession>
<evidence type="ECO:0000313" key="10">
    <source>
        <dbReference type="Proteomes" id="UP000199012"/>
    </source>
</evidence>
<evidence type="ECO:0000256" key="4">
    <source>
        <dbReference type="ARBA" id="ARBA00022692"/>
    </source>
</evidence>
<keyword evidence="10" id="KW-1185">Reference proteome</keyword>
<feature type="transmembrane region" description="Helical" evidence="8">
    <location>
        <begin position="371"/>
        <end position="391"/>
    </location>
</feature>
<evidence type="ECO:0000256" key="6">
    <source>
        <dbReference type="ARBA" id="ARBA00023136"/>
    </source>
</evidence>
<feature type="transmembrane region" description="Helical" evidence="8">
    <location>
        <begin position="264"/>
        <end position="283"/>
    </location>
</feature>
<keyword evidence="3" id="KW-1003">Cell membrane</keyword>
<dbReference type="RefSeq" id="WP_090031401.1">
    <property type="nucleotide sequence ID" value="NZ_BONM01000015.1"/>
</dbReference>
<keyword evidence="4 8" id="KW-0812">Transmembrane</keyword>
<comment type="subcellular location">
    <subcellularLocation>
        <location evidence="1">Cell membrane</location>
        <topology evidence="1">Multi-pass membrane protein</topology>
    </subcellularLocation>
</comment>
<feature type="transmembrane region" description="Helical" evidence="8">
    <location>
        <begin position="130"/>
        <end position="152"/>
    </location>
</feature>
<dbReference type="CDD" id="cd13127">
    <property type="entry name" value="MATE_tuaB_like"/>
    <property type="match status" value="1"/>
</dbReference>
<dbReference type="STRING" id="988821.SAMN05421867_10439"/>
<dbReference type="Proteomes" id="UP000199012">
    <property type="component" value="Unassembled WGS sequence"/>
</dbReference>
<feature type="transmembrane region" description="Helical" evidence="8">
    <location>
        <begin position="466"/>
        <end position="484"/>
    </location>
</feature>
<dbReference type="OrthoDB" id="9770347at2"/>
<name>A0A1I0X277_9CELL</name>
<evidence type="ECO:0000256" key="1">
    <source>
        <dbReference type="ARBA" id="ARBA00004651"/>
    </source>
</evidence>
<evidence type="ECO:0000256" key="3">
    <source>
        <dbReference type="ARBA" id="ARBA00022475"/>
    </source>
</evidence>
<feature type="transmembrane region" description="Helical" evidence="8">
    <location>
        <begin position="94"/>
        <end position="118"/>
    </location>
</feature>
<feature type="transmembrane region" description="Helical" evidence="8">
    <location>
        <begin position="333"/>
        <end position="356"/>
    </location>
</feature>
<feature type="transmembrane region" description="Helical" evidence="8">
    <location>
        <begin position="64"/>
        <end position="88"/>
    </location>
</feature>
<protein>
    <submittedName>
        <fullName evidence="9">Polysaccharide transporter, PST family</fullName>
    </submittedName>
</protein>
<feature type="transmembrane region" description="Helical" evidence="8">
    <location>
        <begin position="233"/>
        <end position="252"/>
    </location>
</feature>
<feature type="transmembrane region" description="Helical" evidence="8">
    <location>
        <begin position="202"/>
        <end position="221"/>
    </location>
</feature>
<evidence type="ECO:0000256" key="8">
    <source>
        <dbReference type="SAM" id="Phobius"/>
    </source>
</evidence>
<dbReference type="AlphaFoldDB" id="A0A1I0X277"/>
<dbReference type="PANTHER" id="PTHR30250:SF10">
    <property type="entry name" value="LIPOPOLYSACCHARIDE BIOSYNTHESIS PROTEIN WZXC"/>
    <property type="match status" value="1"/>
</dbReference>
<keyword evidence="5 8" id="KW-1133">Transmembrane helix</keyword>
<feature type="transmembrane region" description="Helical" evidence="8">
    <location>
        <begin position="164"/>
        <end position="181"/>
    </location>
</feature>
<dbReference type="Pfam" id="PF13440">
    <property type="entry name" value="Polysacc_synt_3"/>
    <property type="match status" value="1"/>
</dbReference>
<feature type="region of interest" description="Disordered" evidence="7">
    <location>
        <begin position="1"/>
        <end position="41"/>
    </location>
</feature>
<gene>
    <name evidence="9" type="ORF">SAMN05421867_10439</name>
</gene>
<dbReference type="EMBL" id="FOKA01000004">
    <property type="protein sequence ID" value="SFA94520.1"/>
    <property type="molecule type" value="Genomic_DNA"/>
</dbReference>
<comment type="similarity">
    <text evidence="2">Belongs to the polysaccharide synthase family.</text>
</comment>
<evidence type="ECO:0000256" key="2">
    <source>
        <dbReference type="ARBA" id="ARBA00007430"/>
    </source>
</evidence>
<feature type="compositionally biased region" description="Low complexity" evidence="7">
    <location>
        <begin position="28"/>
        <end position="41"/>
    </location>
</feature>
<dbReference type="PANTHER" id="PTHR30250">
    <property type="entry name" value="PST FAMILY PREDICTED COLANIC ACID TRANSPORTER"/>
    <property type="match status" value="1"/>
</dbReference>
<evidence type="ECO:0000313" key="9">
    <source>
        <dbReference type="EMBL" id="SFA94520.1"/>
    </source>
</evidence>
<feature type="transmembrane region" description="Helical" evidence="8">
    <location>
        <begin position="403"/>
        <end position="421"/>
    </location>
</feature>
<reference evidence="9 10" key="1">
    <citation type="submission" date="2016-10" db="EMBL/GenBank/DDBJ databases">
        <authorList>
            <person name="de Groot N.N."/>
        </authorList>
    </citation>
    <scope>NUCLEOTIDE SEQUENCE [LARGE SCALE GENOMIC DNA]</scope>
    <source>
        <strain evidence="9 10">CGMCC 4.6945</strain>
    </source>
</reference>
<feature type="transmembrane region" description="Helical" evidence="8">
    <location>
        <begin position="496"/>
        <end position="519"/>
    </location>
</feature>
<feature type="transmembrane region" description="Helical" evidence="8">
    <location>
        <begin position="427"/>
        <end position="445"/>
    </location>
</feature>
<dbReference type="GO" id="GO:0005886">
    <property type="term" value="C:plasma membrane"/>
    <property type="evidence" value="ECO:0007669"/>
    <property type="project" value="UniProtKB-SubCell"/>
</dbReference>
<feature type="transmembrane region" description="Helical" evidence="8">
    <location>
        <begin position="303"/>
        <end position="321"/>
    </location>
</feature>
<sequence>MPTPPPGASDAAAARPGQSDPAADVTTDASPGADPGAAGPATAAADGAANAARLKTSAISGVKWNFLSTLASLVGRLVFTFALARLIGPENFGIVSLATLYTTFAVVVLDQGFGLALVQRKELGPKDIGSVAWLNLAMGALLCVATILLAPAMADFFSTPELEGVLQVLSITLLIRGLTLVRENLVRRYLRFRQFALIQTGAVIGGGVAGIVAALLGAEYWALVVQTLVNDLVILVSLLVMFRSVSWAASWASLRSMAGFSSKMLASNLLLYVGGNADNILIGRFLNPTQLAFYALSYRLLRMPLQMIGSVVNGVALPIFSRLQDDDERTASWLLVATQAVAVVAFPLFGLMVIAAEAGVEVGFGTEWDGAVVPLQLLALAGAPMIVRMLLPALATARGHAGLVLRWTLINVTLGIAGMVVGLQVAGIVGVAASVAIVTYLTWLPNVAQVLRRSTGLGLGPYVTKLVPPVVCTLLAVGLWWLAYLPFRPSGDEAHGLLPVLGVTLAALAFYAALVRFLFPRTFRAVTSIGTQMVRKQTDV</sequence>
<organism evidence="9 10">
    <name type="scientific">Cellulomonas marina</name>
    <dbReference type="NCBI Taxonomy" id="988821"/>
    <lineage>
        <taxon>Bacteria</taxon>
        <taxon>Bacillati</taxon>
        <taxon>Actinomycetota</taxon>
        <taxon>Actinomycetes</taxon>
        <taxon>Micrococcales</taxon>
        <taxon>Cellulomonadaceae</taxon>
        <taxon>Cellulomonas</taxon>
    </lineage>
</organism>
<dbReference type="InterPro" id="IPR050833">
    <property type="entry name" value="Poly_Biosynth_Transport"/>
</dbReference>
<evidence type="ECO:0000256" key="7">
    <source>
        <dbReference type="SAM" id="MobiDB-lite"/>
    </source>
</evidence>
<evidence type="ECO:0000256" key="5">
    <source>
        <dbReference type="ARBA" id="ARBA00022989"/>
    </source>
</evidence>